<dbReference type="SUPFAM" id="SSF49695">
    <property type="entry name" value="gamma-Crystallin-like"/>
    <property type="match status" value="1"/>
</dbReference>
<dbReference type="Proteomes" id="UP000031408">
    <property type="component" value="Unassembled WGS sequence"/>
</dbReference>
<evidence type="ECO:0000256" key="1">
    <source>
        <dbReference type="SAM" id="SignalP"/>
    </source>
</evidence>
<evidence type="ECO:0000313" key="3">
    <source>
        <dbReference type="Proteomes" id="UP000031408"/>
    </source>
</evidence>
<organism evidence="2 3">
    <name type="scientific">Flavihumibacter solisilvae</name>
    <dbReference type="NCBI Taxonomy" id="1349421"/>
    <lineage>
        <taxon>Bacteria</taxon>
        <taxon>Pseudomonadati</taxon>
        <taxon>Bacteroidota</taxon>
        <taxon>Chitinophagia</taxon>
        <taxon>Chitinophagales</taxon>
        <taxon>Chitinophagaceae</taxon>
        <taxon>Flavihumibacter</taxon>
    </lineage>
</organism>
<dbReference type="EMBL" id="JSVC01000021">
    <property type="protein sequence ID" value="KIC93292.1"/>
    <property type="molecule type" value="Genomic_DNA"/>
</dbReference>
<sequence>MCNVGNMKLILLNILMFVATGFDTEAQVVLYTKCNYKGETSVLRPGNYSDPSQFRLSNKSIASLMVPAGFVVELYTDTALIGQPFIVSASVSCFPPQWENLVKSIKVIYQPGKPVAYYRRPAAN</sequence>
<keyword evidence="3" id="KW-1185">Reference proteome</keyword>
<keyword evidence="1" id="KW-0732">Signal</keyword>
<comment type="caution">
    <text evidence="2">The sequence shown here is derived from an EMBL/GenBank/DDBJ whole genome shotgun (WGS) entry which is preliminary data.</text>
</comment>
<name>A0A0C1KZY3_9BACT</name>
<feature type="chain" id="PRO_5002134625" evidence="1">
    <location>
        <begin position="22"/>
        <end position="124"/>
    </location>
</feature>
<proteinExistence type="predicted"/>
<gene>
    <name evidence="2" type="ORF">OI18_18770</name>
</gene>
<accession>A0A0C1KZY3</accession>
<evidence type="ECO:0000313" key="2">
    <source>
        <dbReference type="EMBL" id="KIC93292.1"/>
    </source>
</evidence>
<reference evidence="2 3" key="1">
    <citation type="submission" date="2014-11" db="EMBL/GenBank/DDBJ databases">
        <title>Genome sequence of Flavihumibacter solisilvae 3-3.</title>
        <authorList>
            <person name="Zhou G."/>
            <person name="Li M."/>
            <person name="Wang G."/>
        </authorList>
    </citation>
    <scope>NUCLEOTIDE SEQUENCE [LARGE SCALE GENOMIC DNA]</scope>
    <source>
        <strain evidence="2 3">3-3</strain>
    </source>
</reference>
<dbReference type="AlphaFoldDB" id="A0A0C1KZY3"/>
<dbReference type="Gene3D" id="2.60.20.10">
    <property type="entry name" value="Crystallins"/>
    <property type="match status" value="1"/>
</dbReference>
<protein>
    <submittedName>
        <fullName evidence="2">Uncharacterized protein</fullName>
    </submittedName>
</protein>
<dbReference type="STRING" id="1349421.OI18_18770"/>
<dbReference type="InterPro" id="IPR011024">
    <property type="entry name" value="G_crystallin-like"/>
</dbReference>
<feature type="signal peptide" evidence="1">
    <location>
        <begin position="1"/>
        <end position="21"/>
    </location>
</feature>